<evidence type="ECO:0000313" key="3">
    <source>
        <dbReference type="Proteomes" id="UP000287188"/>
    </source>
</evidence>
<evidence type="ECO:0000256" key="1">
    <source>
        <dbReference type="SAM" id="Phobius"/>
    </source>
</evidence>
<name>A0A402AX65_9CHLR</name>
<accession>A0A402AX65</accession>
<protein>
    <submittedName>
        <fullName evidence="2">Uncharacterized protein</fullName>
    </submittedName>
</protein>
<dbReference type="RefSeq" id="WP_126557062.1">
    <property type="nucleotide sequence ID" value="NZ_BIFS01000002.1"/>
</dbReference>
<evidence type="ECO:0000313" key="2">
    <source>
        <dbReference type="EMBL" id="GCE23675.1"/>
    </source>
</evidence>
<keyword evidence="1" id="KW-0472">Membrane</keyword>
<feature type="transmembrane region" description="Helical" evidence="1">
    <location>
        <begin position="6"/>
        <end position="22"/>
    </location>
</feature>
<dbReference type="Proteomes" id="UP000287188">
    <property type="component" value="Unassembled WGS sequence"/>
</dbReference>
<dbReference type="OrthoDB" id="9878184at2"/>
<comment type="caution">
    <text evidence="2">The sequence shown here is derived from an EMBL/GenBank/DDBJ whole genome shotgun (WGS) entry which is preliminary data.</text>
</comment>
<proteinExistence type="predicted"/>
<gene>
    <name evidence="2" type="ORF">KDK_74750</name>
</gene>
<keyword evidence="3" id="KW-1185">Reference proteome</keyword>
<keyword evidence="1" id="KW-1133">Transmembrane helix</keyword>
<reference evidence="3" key="1">
    <citation type="submission" date="2018-12" db="EMBL/GenBank/DDBJ databases">
        <title>Tengunoibacter tsumagoiensis gen. nov., sp. nov., Dictyobacter kobayashii sp. nov., D. alpinus sp. nov., and D. joshuensis sp. nov. and description of Dictyobacteraceae fam. nov. within the order Ktedonobacterales isolated from Tengu-no-mugimeshi.</title>
        <authorList>
            <person name="Wang C.M."/>
            <person name="Zheng Y."/>
            <person name="Sakai Y."/>
            <person name="Toyoda A."/>
            <person name="Minakuchi Y."/>
            <person name="Abe K."/>
            <person name="Yokota A."/>
            <person name="Yabe S."/>
        </authorList>
    </citation>
    <scope>NUCLEOTIDE SEQUENCE [LARGE SCALE GENOMIC DNA]</scope>
    <source>
        <strain evidence="3">Uno11</strain>
    </source>
</reference>
<dbReference type="EMBL" id="BIFS01000002">
    <property type="protein sequence ID" value="GCE23675.1"/>
    <property type="molecule type" value="Genomic_DNA"/>
</dbReference>
<dbReference type="AlphaFoldDB" id="A0A402AX65"/>
<sequence length="59" mass="6722">MEQATIYSVGFVAIVYCLYLLFSGPLDRQPYRCSKCGFETYSEIEATGHEKLENAHKVN</sequence>
<keyword evidence="1" id="KW-0812">Transmembrane</keyword>
<organism evidence="2 3">
    <name type="scientific">Dictyobacter kobayashii</name>
    <dbReference type="NCBI Taxonomy" id="2014872"/>
    <lineage>
        <taxon>Bacteria</taxon>
        <taxon>Bacillati</taxon>
        <taxon>Chloroflexota</taxon>
        <taxon>Ktedonobacteria</taxon>
        <taxon>Ktedonobacterales</taxon>
        <taxon>Dictyobacteraceae</taxon>
        <taxon>Dictyobacter</taxon>
    </lineage>
</organism>